<keyword evidence="10" id="KW-0732">Signal</keyword>
<evidence type="ECO:0000256" key="2">
    <source>
        <dbReference type="ARBA" id="ARBA00022448"/>
    </source>
</evidence>
<dbReference type="InterPro" id="IPR012910">
    <property type="entry name" value="Plug_dom"/>
</dbReference>
<keyword evidence="14" id="KW-1185">Reference proteome</keyword>
<keyword evidence="2 8" id="KW-0813">Transport</keyword>
<dbReference type="InterPro" id="IPR023997">
    <property type="entry name" value="TonB-dep_OMP_SusC/RagA_CS"/>
</dbReference>
<evidence type="ECO:0000256" key="8">
    <source>
        <dbReference type="PROSITE-ProRule" id="PRU01360"/>
    </source>
</evidence>
<dbReference type="FunFam" id="2.170.130.10:FF:000003">
    <property type="entry name" value="SusC/RagA family TonB-linked outer membrane protein"/>
    <property type="match status" value="1"/>
</dbReference>
<dbReference type="Gene3D" id="2.40.170.20">
    <property type="entry name" value="TonB-dependent receptor, beta-barrel domain"/>
    <property type="match status" value="1"/>
</dbReference>
<organism evidence="13 14">
    <name type="scientific">Parapedobacter indicus</name>
    <dbReference type="NCBI Taxonomy" id="1477437"/>
    <lineage>
        <taxon>Bacteria</taxon>
        <taxon>Pseudomonadati</taxon>
        <taxon>Bacteroidota</taxon>
        <taxon>Sphingobacteriia</taxon>
        <taxon>Sphingobacteriales</taxon>
        <taxon>Sphingobacteriaceae</taxon>
        <taxon>Parapedobacter</taxon>
    </lineage>
</organism>
<dbReference type="Gene3D" id="2.170.130.10">
    <property type="entry name" value="TonB-dependent receptor, plug domain"/>
    <property type="match status" value="1"/>
</dbReference>
<evidence type="ECO:0000256" key="1">
    <source>
        <dbReference type="ARBA" id="ARBA00004571"/>
    </source>
</evidence>
<protein>
    <submittedName>
        <fullName evidence="13">TonB-linked outer membrane protein, SusC/RagA family</fullName>
    </submittedName>
</protein>
<evidence type="ECO:0000313" key="13">
    <source>
        <dbReference type="EMBL" id="SFH81567.1"/>
    </source>
</evidence>
<dbReference type="EMBL" id="FOQO01000001">
    <property type="protein sequence ID" value="SFH81567.1"/>
    <property type="molecule type" value="Genomic_DNA"/>
</dbReference>
<keyword evidence="7 8" id="KW-0998">Cell outer membrane</keyword>
<proteinExistence type="inferred from homology"/>
<keyword evidence="6 8" id="KW-0472">Membrane</keyword>
<dbReference type="SUPFAM" id="SSF49464">
    <property type="entry name" value="Carboxypeptidase regulatory domain-like"/>
    <property type="match status" value="1"/>
</dbReference>
<evidence type="ECO:0000313" key="14">
    <source>
        <dbReference type="Proteomes" id="UP000198670"/>
    </source>
</evidence>
<feature type="chain" id="PRO_5011658665" evidence="10">
    <location>
        <begin position="21"/>
        <end position="1019"/>
    </location>
</feature>
<dbReference type="Gene3D" id="2.60.40.1120">
    <property type="entry name" value="Carboxypeptidase-like, regulatory domain"/>
    <property type="match status" value="1"/>
</dbReference>
<dbReference type="NCBIfam" id="TIGR04056">
    <property type="entry name" value="OMP_RagA_SusC"/>
    <property type="match status" value="1"/>
</dbReference>
<dbReference type="InterPro" id="IPR023996">
    <property type="entry name" value="TonB-dep_OMP_SusC/RagA"/>
</dbReference>
<dbReference type="Proteomes" id="UP000198670">
    <property type="component" value="Unassembled WGS sequence"/>
</dbReference>
<keyword evidence="4 8" id="KW-0812">Transmembrane</keyword>
<dbReference type="Pfam" id="PF07715">
    <property type="entry name" value="Plug"/>
    <property type="match status" value="1"/>
</dbReference>
<dbReference type="InterPro" id="IPR000531">
    <property type="entry name" value="Beta-barrel_TonB"/>
</dbReference>
<keyword evidence="3 8" id="KW-1134">Transmembrane beta strand</keyword>
<evidence type="ECO:0000259" key="11">
    <source>
        <dbReference type="Pfam" id="PF00593"/>
    </source>
</evidence>
<name>A0A1I3D4E1_9SPHI</name>
<feature type="signal peptide" evidence="10">
    <location>
        <begin position="1"/>
        <end position="20"/>
    </location>
</feature>
<dbReference type="InterPro" id="IPR039426">
    <property type="entry name" value="TonB-dep_rcpt-like"/>
</dbReference>
<evidence type="ECO:0000259" key="12">
    <source>
        <dbReference type="Pfam" id="PF07715"/>
    </source>
</evidence>
<dbReference type="PROSITE" id="PS52016">
    <property type="entry name" value="TONB_DEPENDENT_REC_3"/>
    <property type="match status" value="1"/>
</dbReference>
<feature type="domain" description="TonB-dependent receptor plug" evidence="12">
    <location>
        <begin position="112"/>
        <end position="222"/>
    </location>
</feature>
<dbReference type="SUPFAM" id="SSF56935">
    <property type="entry name" value="Porins"/>
    <property type="match status" value="1"/>
</dbReference>
<dbReference type="InterPro" id="IPR008969">
    <property type="entry name" value="CarboxyPept-like_regulatory"/>
</dbReference>
<dbReference type="Pfam" id="PF13715">
    <property type="entry name" value="CarbopepD_reg_2"/>
    <property type="match status" value="1"/>
</dbReference>
<dbReference type="GO" id="GO:0009279">
    <property type="term" value="C:cell outer membrane"/>
    <property type="evidence" value="ECO:0007669"/>
    <property type="project" value="UniProtKB-SubCell"/>
</dbReference>
<evidence type="ECO:0000256" key="6">
    <source>
        <dbReference type="ARBA" id="ARBA00023136"/>
    </source>
</evidence>
<dbReference type="InterPro" id="IPR036942">
    <property type="entry name" value="Beta-barrel_TonB_sf"/>
</dbReference>
<accession>A0A1I3D4E1</accession>
<reference evidence="13 14" key="1">
    <citation type="submission" date="2016-10" db="EMBL/GenBank/DDBJ databases">
        <authorList>
            <person name="de Groot N.N."/>
        </authorList>
    </citation>
    <scope>NUCLEOTIDE SEQUENCE [LARGE SCALE GENOMIC DNA]</scope>
    <source>
        <strain evidence="13 14">RK1</strain>
    </source>
</reference>
<sequence length="1019" mass="113532">MKRSIYLLLVMVAAPCILVAQTVVSGIVKNAEGPLAGVTISEKGSSHAAQSDQDGRFRISLSRGGNVLVFSSVGYITQERTVEASGELEVILQSNVQDINEVVVVGYGTTKKLTSTGALSSIKGADIRQIPTANVQNTLAGRLPGFVSVQRSGQPGRDASDFYIRGVSSLNPDGNQPLIIVDDIEYTYEQLSQINVNEIESISILKDASTTAVFGIKGANGVLVVKTRRGESGKPKINIRLESGAQSPVTRLKFLDAYESALLWNEAIANTAGDNTNQPFSPEALEHFRLGDAPYAYPDVNWYDRIFRPMSFQRNSNVDVTGGSESIKYFISGGAFSQDGNLYNFENNGDQVNNNYYYRRFNLRSNLDVQATKSLQLRLDFRANFNRINGPRAGNIVGEVFNFNKIRPWSAPFLNPNGSYAYAGDTQDLSPTINARLATAGYRLDRRNDLNILFGGTQDLDVITEGLSFSTRIAYASVESNGREQARDNLPAYKYFPETDSYQLKGGAPYVLSPYTLRAYQVDYNSRVNVQANFNYVKSFGEHQINSLLLYNRESYNTKGDLQSNFVNWIPQNFQGFTFRTGYNYNEKYLVDITAAYNGSDRFQADKRYGFFPAVSVGYNLAKESFIADKFDFIDLLKLRASYGVVGSDRVLGDRYLFQQVYNVGSGYSFGETHQGVGTISEGNLGNSNVTWEKQNSFDIGLDLSVLKNRFSLVVDYFHNVRYDQLVTSQSLPLNIGVGVSPTNIARVRNRGVEFELNYNDHIGAFNYNVKGVLTHFKNKVLFQDEPAPAFPWLRLTGHQVDQPLGYVFDGFYTEENLADSPKPAGGYEVQPGDLLYKDLNDDGVIDDFDRTAIGRPDVPNTSFGLTLGGSYKGFSFNVLLQGTTGYSFSVQGSGIEPFQSQFQPIHQQRWTPETASTARFPRLTTNPTTINSPSSYMSDFWLIDATYLRLKTVELGYQLPDRWLPFKMNNARLYMSGYNLLTWTNYSLYQQDPEVTSNTAGDAYQNQRVVNLGIQIGL</sequence>
<dbReference type="OrthoDB" id="9768177at2"/>
<dbReference type="Pfam" id="PF00593">
    <property type="entry name" value="TonB_dep_Rec_b-barrel"/>
    <property type="match status" value="1"/>
</dbReference>
<feature type="domain" description="TonB-dependent receptor-like beta-barrel" evidence="11">
    <location>
        <begin position="378"/>
        <end position="981"/>
    </location>
</feature>
<dbReference type="RefSeq" id="WP_090623152.1">
    <property type="nucleotide sequence ID" value="NZ_FOQO01000001.1"/>
</dbReference>
<dbReference type="InterPro" id="IPR037066">
    <property type="entry name" value="Plug_dom_sf"/>
</dbReference>
<dbReference type="AlphaFoldDB" id="A0A1I3D4E1"/>
<evidence type="ECO:0000256" key="7">
    <source>
        <dbReference type="ARBA" id="ARBA00023237"/>
    </source>
</evidence>
<gene>
    <name evidence="13" type="ORF">SAMN05444682_101311</name>
</gene>
<dbReference type="STRING" id="1477437.SAMN05444682_101311"/>
<evidence type="ECO:0000256" key="9">
    <source>
        <dbReference type="RuleBase" id="RU003357"/>
    </source>
</evidence>
<dbReference type="NCBIfam" id="TIGR04057">
    <property type="entry name" value="SusC_RagA_signa"/>
    <property type="match status" value="1"/>
</dbReference>
<evidence type="ECO:0000256" key="5">
    <source>
        <dbReference type="ARBA" id="ARBA00023077"/>
    </source>
</evidence>
<evidence type="ECO:0000256" key="10">
    <source>
        <dbReference type="SAM" id="SignalP"/>
    </source>
</evidence>
<evidence type="ECO:0000256" key="3">
    <source>
        <dbReference type="ARBA" id="ARBA00022452"/>
    </source>
</evidence>
<comment type="similarity">
    <text evidence="8 9">Belongs to the TonB-dependent receptor family.</text>
</comment>
<evidence type="ECO:0000256" key="4">
    <source>
        <dbReference type="ARBA" id="ARBA00022692"/>
    </source>
</evidence>
<keyword evidence="5 9" id="KW-0798">TonB box</keyword>
<comment type="subcellular location">
    <subcellularLocation>
        <location evidence="1 8">Cell outer membrane</location>
        <topology evidence="1 8">Multi-pass membrane protein</topology>
    </subcellularLocation>
</comment>